<evidence type="ECO:0000313" key="5">
    <source>
        <dbReference type="Proteomes" id="UP000469159"/>
    </source>
</evidence>
<sequence length="122" mass="13064">MGRRILVVEDDLLNRMFYSAVLESGGYAVETVADGDLAIEAVRKFSPDLIVMDIQLPNVSGLDLIEILQADPELKAIPILAVTAFVGKGEERRIRQAGASGFLAKPVSIKPFLAAIEALLAG</sequence>
<dbReference type="EMBL" id="WTYK01000010">
    <property type="protein sequence ID" value="MXP42704.1"/>
    <property type="molecule type" value="Genomic_DNA"/>
</dbReference>
<evidence type="ECO:0000259" key="3">
    <source>
        <dbReference type="PROSITE" id="PS50110"/>
    </source>
</evidence>
<dbReference type="GO" id="GO:0000160">
    <property type="term" value="P:phosphorelay signal transduction system"/>
    <property type="evidence" value="ECO:0007669"/>
    <property type="project" value="InterPro"/>
</dbReference>
<reference evidence="4 5" key="1">
    <citation type="submission" date="2019-12" db="EMBL/GenBank/DDBJ databases">
        <title>Genomic-based taxomic classification of the family Erythrobacteraceae.</title>
        <authorList>
            <person name="Xu L."/>
        </authorList>
    </citation>
    <scope>NUCLEOTIDE SEQUENCE [LARGE SCALE GENOMIC DNA]</scope>
    <source>
        <strain evidence="4 5">MCCC 1K02066</strain>
    </source>
</reference>
<comment type="caution">
    <text evidence="4">The sequence shown here is derived from an EMBL/GenBank/DDBJ whole genome shotgun (WGS) entry which is preliminary data.</text>
</comment>
<evidence type="ECO:0000256" key="1">
    <source>
        <dbReference type="ARBA" id="ARBA00022553"/>
    </source>
</evidence>
<name>A0A6I4UXN6_9SPHN</name>
<proteinExistence type="predicted"/>
<dbReference type="Proteomes" id="UP000469159">
    <property type="component" value="Unassembled WGS sequence"/>
</dbReference>
<feature type="domain" description="Response regulatory" evidence="3">
    <location>
        <begin position="4"/>
        <end position="120"/>
    </location>
</feature>
<dbReference type="InterPro" id="IPR011006">
    <property type="entry name" value="CheY-like_superfamily"/>
</dbReference>
<evidence type="ECO:0000256" key="2">
    <source>
        <dbReference type="PROSITE-ProRule" id="PRU00169"/>
    </source>
</evidence>
<feature type="modified residue" description="4-aspartylphosphate" evidence="2">
    <location>
        <position position="53"/>
    </location>
</feature>
<dbReference type="SMART" id="SM00448">
    <property type="entry name" value="REC"/>
    <property type="match status" value="1"/>
</dbReference>
<dbReference type="PROSITE" id="PS50110">
    <property type="entry name" value="RESPONSE_REGULATORY"/>
    <property type="match status" value="1"/>
</dbReference>
<accession>A0A6I4UXN6</accession>
<dbReference type="RefSeq" id="WP_160747565.1">
    <property type="nucleotide sequence ID" value="NZ_WTYK01000010.1"/>
</dbReference>
<gene>
    <name evidence="4" type="ORF">GRI75_13745</name>
</gene>
<dbReference type="InterPro" id="IPR001789">
    <property type="entry name" value="Sig_transdc_resp-reg_receiver"/>
</dbReference>
<dbReference type="InterPro" id="IPR050595">
    <property type="entry name" value="Bact_response_regulator"/>
</dbReference>
<protein>
    <submittedName>
        <fullName evidence="4">Response regulator</fullName>
    </submittedName>
</protein>
<dbReference type="AlphaFoldDB" id="A0A6I4UXN6"/>
<dbReference type="Gene3D" id="3.40.50.2300">
    <property type="match status" value="1"/>
</dbReference>
<dbReference type="PANTHER" id="PTHR44591:SF3">
    <property type="entry name" value="RESPONSE REGULATORY DOMAIN-CONTAINING PROTEIN"/>
    <property type="match status" value="1"/>
</dbReference>
<dbReference type="PANTHER" id="PTHR44591">
    <property type="entry name" value="STRESS RESPONSE REGULATOR PROTEIN 1"/>
    <property type="match status" value="1"/>
</dbReference>
<organism evidence="4 5">
    <name type="scientific">Croceibacterium soli</name>
    <dbReference type="NCBI Taxonomy" id="1739690"/>
    <lineage>
        <taxon>Bacteria</taxon>
        <taxon>Pseudomonadati</taxon>
        <taxon>Pseudomonadota</taxon>
        <taxon>Alphaproteobacteria</taxon>
        <taxon>Sphingomonadales</taxon>
        <taxon>Erythrobacteraceae</taxon>
        <taxon>Croceibacterium</taxon>
    </lineage>
</organism>
<keyword evidence="5" id="KW-1185">Reference proteome</keyword>
<dbReference type="Pfam" id="PF00072">
    <property type="entry name" value="Response_reg"/>
    <property type="match status" value="1"/>
</dbReference>
<keyword evidence="1 2" id="KW-0597">Phosphoprotein</keyword>
<dbReference type="SUPFAM" id="SSF52172">
    <property type="entry name" value="CheY-like"/>
    <property type="match status" value="1"/>
</dbReference>
<evidence type="ECO:0000313" key="4">
    <source>
        <dbReference type="EMBL" id="MXP42704.1"/>
    </source>
</evidence>
<dbReference type="OrthoDB" id="9801602at2"/>